<protein>
    <submittedName>
        <fullName evidence="3">Uncharacterized protein</fullName>
    </submittedName>
</protein>
<dbReference type="EMBL" id="CAJNOK010051192">
    <property type="protein sequence ID" value="CAF1603445.1"/>
    <property type="molecule type" value="Genomic_DNA"/>
</dbReference>
<sequence>VVNDQNDSTAGEQEGEKKSESNHAPLASTKQIIFIRADQLLNLTITKTGLDLAQRLSALFNDVYNRRLPPGEDEEKPLLSMQNATGKELVLYNLDGIEFVDRNTSCILKDKDSIALTVPTTGNDRTASTRLSVIEEQDYHRRQELSVKVR</sequence>
<feature type="compositionally biased region" description="Polar residues" evidence="1">
    <location>
        <begin position="1"/>
        <end position="11"/>
    </location>
</feature>
<gene>
    <name evidence="2" type="ORF">OVA965_LOCUS42240</name>
    <name evidence="3" type="ORF">TMI583_LOCUS44085</name>
</gene>
<feature type="region of interest" description="Disordered" evidence="1">
    <location>
        <begin position="1"/>
        <end position="23"/>
    </location>
</feature>
<evidence type="ECO:0000313" key="2">
    <source>
        <dbReference type="EMBL" id="CAF1603445.1"/>
    </source>
</evidence>
<name>A0A8S2W997_9BILA</name>
<organism evidence="3 4">
    <name type="scientific">Didymodactylos carnosus</name>
    <dbReference type="NCBI Taxonomy" id="1234261"/>
    <lineage>
        <taxon>Eukaryota</taxon>
        <taxon>Metazoa</taxon>
        <taxon>Spiralia</taxon>
        <taxon>Gnathifera</taxon>
        <taxon>Rotifera</taxon>
        <taxon>Eurotatoria</taxon>
        <taxon>Bdelloidea</taxon>
        <taxon>Philodinida</taxon>
        <taxon>Philodinidae</taxon>
        <taxon>Didymodactylos</taxon>
    </lineage>
</organism>
<dbReference type="Proteomes" id="UP000682733">
    <property type="component" value="Unassembled WGS sequence"/>
</dbReference>
<dbReference type="EMBL" id="CAJOBA010075068">
    <property type="protein sequence ID" value="CAF4413224.1"/>
    <property type="molecule type" value="Genomic_DNA"/>
</dbReference>
<dbReference type="Proteomes" id="UP000677228">
    <property type="component" value="Unassembled WGS sequence"/>
</dbReference>
<dbReference type="AlphaFoldDB" id="A0A8S2W997"/>
<proteinExistence type="predicted"/>
<evidence type="ECO:0000256" key="1">
    <source>
        <dbReference type="SAM" id="MobiDB-lite"/>
    </source>
</evidence>
<feature type="non-terminal residue" evidence="3">
    <location>
        <position position="150"/>
    </location>
</feature>
<feature type="non-terminal residue" evidence="3">
    <location>
        <position position="1"/>
    </location>
</feature>
<accession>A0A8S2W997</accession>
<evidence type="ECO:0000313" key="4">
    <source>
        <dbReference type="Proteomes" id="UP000682733"/>
    </source>
</evidence>
<comment type="caution">
    <text evidence="3">The sequence shown here is derived from an EMBL/GenBank/DDBJ whole genome shotgun (WGS) entry which is preliminary data.</text>
</comment>
<evidence type="ECO:0000313" key="3">
    <source>
        <dbReference type="EMBL" id="CAF4413224.1"/>
    </source>
</evidence>
<reference evidence="3" key="1">
    <citation type="submission" date="2021-02" db="EMBL/GenBank/DDBJ databases">
        <authorList>
            <person name="Nowell W R."/>
        </authorList>
    </citation>
    <scope>NUCLEOTIDE SEQUENCE</scope>
</reference>